<dbReference type="NCBIfam" id="TIGR02937">
    <property type="entry name" value="sigma70-ECF"/>
    <property type="match status" value="1"/>
</dbReference>
<feature type="domain" description="RNA polymerase sigma-70 region 2" evidence="8">
    <location>
        <begin position="114"/>
        <end position="182"/>
    </location>
</feature>
<feature type="domain" description="RNA polymerase sigma factor 70 region 4 type 2" evidence="9">
    <location>
        <begin position="214"/>
        <end position="266"/>
    </location>
</feature>
<evidence type="ECO:0000256" key="4">
    <source>
        <dbReference type="ARBA" id="ARBA00023125"/>
    </source>
</evidence>
<evidence type="ECO:0000256" key="3">
    <source>
        <dbReference type="ARBA" id="ARBA00023082"/>
    </source>
</evidence>
<dbReference type="OrthoDB" id="9784272at2"/>
<keyword evidence="4 6" id="KW-0238">DNA-binding</keyword>
<dbReference type="Proteomes" id="UP000025229">
    <property type="component" value="Plasmid 1"/>
</dbReference>
<keyword evidence="11" id="KW-1185">Reference proteome</keyword>
<dbReference type="SUPFAM" id="SSF88946">
    <property type="entry name" value="Sigma2 domain of RNA polymerase sigma factors"/>
    <property type="match status" value="1"/>
</dbReference>
<dbReference type="InterPro" id="IPR014284">
    <property type="entry name" value="RNA_pol_sigma-70_dom"/>
</dbReference>
<dbReference type="SUPFAM" id="SSF88659">
    <property type="entry name" value="Sigma3 and sigma4 domains of RNA polymerase sigma factors"/>
    <property type="match status" value="1"/>
</dbReference>
<dbReference type="InterPro" id="IPR013249">
    <property type="entry name" value="RNA_pol_sigma70_r4_t2"/>
</dbReference>
<organism evidence="10 11">
    <name type="scientific">Rubrobacter radiotolerans</name>
    <name type="common">Arthrobacter radiotolerans</name>
    <dbReference type="NCBI Taxonomy" id="42256"/>
    <lineage>
        <taxon>Bacteria</taxon>
        <taxon>Bacillati</taxon>
        <taxon>Actinomycetota</taxon>
        <taxon>Rubrobacteria</taxon>
        <taxon>Rubrobacterales</taxon>
        <taxon>Rubrobacteraceae</taxon>
        <taxon>Rubrobacter</taxon>
    </lineage>
</organism>
<dbReference type="PANTHER" id="PTHR43133:SF62">
    <property type="entry name" value="RNA POLYMERASE SIGMA FACTOR SIGZ"/>
    <property type="match status" value="1"/>
</dbReference>
<dbReference type="PANTHER" id="PTHR43133">
    <property type="entry name" value="RNA POLYMERASE ECF-TYPE SIGMA FACTO"/>
    <property type="match status" value="1"/>
</dbReference>
<dbReference type="Gene3D" id="1.10.10.10">
    <property type="entry name" value="Winged helix-like DNA-binding domain superfamily/Winged helix DNA-binding domain"/>
    <property type="match status" value="1"/>
</dbReference>
<evidence type="ECO:0000313" key="11">
    <source>
        <dbReference type="Proteomes" id="UP000025229"/>
    </source>
</evidence>
<dbReference type="HOGENOM" id="CLU_1000722_0_0_11"/>
<dbReference type="GO" id="GO:0003677">
    <property type="term" value="F:DNA binding"/>
    <property type="evidence" value="ECO:0007669"/>
    <property type="project" value="UniProtKB-KW"/>
</dbReference>
<evidence type="ECO:0000259" key="9">
    <source>
        <dbReference type="Pfam" id="PF08281"/>
    </source>
</evidence>
<keyword evidence="5 6" id="KW-0804">Transcription</keyword>
<dbReference type="InterPro" id="IPR013325">
    <property type="entry name" value="RNA_pol_sigma_r2"/>
</dbReference>
<dbReference type="AlphaFoldDB" id="A0A023X7S7"/>
<feature type="region of interest" description="Disordered" evidence="7">
    <location>
        <begin position="42"/>
        <end position="70"/>
    </location>
</feature>
<protein>
    <recommendedName>
        <fullName evidence="6">RNA polymerase sigma factor</fullName>
    </recommendedName>
</protein>
<dbReference type="eggNOG" id="COG1595">
    <property type="taxonomic scope" value="Bacteria"/>
</dbReference>
<name>A0A023X7S7_RUBRA</name>
<accession>A0A023X7S7</accession>
<dbReference type="InterPro" id="IPR007627">
    <property type="entry name" value="RNA_pol_sigma70_r2"/>
</dbReference>
<evidence type="ECO:0000259" key="8">
    <source>
        <dbReference type="Pfam" id="PF04542"/>
    </source>
</evidence>
<dbReference type="Pfam" id="PF04542">
    <property type="entry name" value="Sigma70_r2"/>
    <property type="match status" value="1"/>
</dbReference>
<evidence type="ECO:0000256" key="5">
    <source>
        <dbReference type="ARBA" id="ARBA00023163"/>
    </source>
</evidence>
<dbReference type="InterPro" id="IPR013324">
    <property type="entry name" value="RNA_pol_sigma_r3/r4-like"/>
</dbReference>
<dbReference type="Gene3D" id="1.10.1740.10">
    <property type="match status" value="1"/>
</dbReference>
<dbReference type="EMBL" id="CP007515">
    <property type="protein sequence ID" value="AHY48085.1"/>
    <property type="molecule type" value="Genomic_DNA"/>
</dbReference>
<evidence type="ECO:0000256" key="7">
    <source>
        <dbReference type="SAM" id="MobiDB-lite"/>
    </source>
</evidence>
<geneLocation type="plasmid" evidence="10">
    <name>1</name>
</geneLocation>
<proteinExistence type="inferred from homology"/>
<dbReference type="KEGG" id="rrd:RradSPS_2802"/>
<dbReference type="PROSITE" id="PS01063">
    <property type="entry name" value="SIGMA70_ECF"/>
    <property type="match status" value="1"/>
</dbReference>
<evidence type="ECO:0000256" key="2">
    <source>
        <dbReference type="ARBA" id="ARBA00023015"/>
    </source>
</evidence>
<evidence type="ECO:0000256" key="1">
    <source>
        <dbReference type="ARBA" id="ARBA00010641"/>
    </source>
</evidence>
<comment type="similarity">
    <text evidence="1 6">Belongs to the sigma-70 factor family. ECF subfamily.</text>
</comment>
<dbReference type="InterPro" id="IPR039425">
    <property type="entry name" value="RNA_pol_sigma-70-like"/>
</dbReference>
<keyword evidence="10" id="KW-0614">Plasmid</keyword>
<keyword evidence="2 6" id="KW-0805">Transcription regulation</keyword>
<reference evidence="10 11" key="1">
    <citation type="submission" date="2014-03" db="EMBL/GenBank/DDBJ databases">
        <title>Complete genome sequence of the Radio-Resistant Rubrobacter radiotolerans RSPS-4.</title>
        <authorList>
            <person name="Egas C.C."/>
            <person name="Barroso C.C."/>
            <person name="Froufe H.J.C."/>
            <person name="Pacheco J.J."/>
            <person name="Albuquerque L.L."/>
            <person name="da Costa M.M.S."/>
        </authorList>
    </citation>
    <scope>NUCLEOTIDE SEQUENCE [LARGE SCALE GENOMIC DNA]</scope>
    <source>
        <strain evidence="10 11">RSPS-4</strain>
        <plasmid evidence="10 11">1</plasmid>
    </source>
</reference>
<dbReference type="GO" id="GO:0006352">
    <property type="term" value="P:DNA-templated transcription initiation"/>
    <property type="evidence" value="ECO:0007669"/>
    <property type="project" value="InterPro"/>
</dbReference>
<evidence type="ECO:0000256" key="6">
    <source>
        <dbReference type="RuleBase" id="RU000716"/>
    </source>
</evidence>
<sequence length="278" mass="31554">MVGRQYEERALPELPVTTERWSATGETTVGNTAAAGSLSVCFPRSPDRRQRPVSQQLLPEETATRRGVPPVGPCGLSNAAFLSREPLPRRLARLSDAELIARIAQKDAGALAELYRRYARSVYSLLYNSLMRDPEFAEDLVQDTFIEVWRTAANYRPERGRVPAWIFAIARNRGVDRLRRLSADRRAWERIGYSVPGSQPDEAFELAWKELLGRQVRDVLRTLPPEQLQVLQLFSFSGLTHREIARQLGLPLGTVKGRVRLGLKKLSERLKDRERPVE</sequence>
<dbReference type="InterPro" id="IPR000838">
    <property type="entry name" value="RNA_pol_sigma70_ECF_CS"/>
</dbReference>
<evidence type="ECO:0000313" key="10">
    <source>
        <dbReference type="EMBL" id="AHY48085.1"/>
    </source>
</evidence>
<gene>
    <name evidence="10" type="ORF">RradSPS_2802</name>
</gene>
<dbReference type="Pfam" id="PF08281">
    <property type="entry name" value="Sigma70_r4_2"/>
    <property type="match status" value="1"/>
</dbReference>
<dbReference type="CDD" id="cd06171">
    <property type="entry name" value="Sigma70_r4"/>
    <property type="match status" value="1"/>
</dbReference>
<dbReference type="GO" id="GO:0016987">
    <property type="term" value="F:sigma factor activity"/>
    <property type="evidence" value="ECO:0007669"/>
    <property type="project" value="UniProtKB-KW"/>
</dbReference>
<keyword evidence="3 6" id="KW-0731">Sigma factor</keyword>
<dbReference type="InterPro" id="IPR036388">
    <property type="entry name" value="WH-like_DNA-bd_sf"/>
</dbReference>
<dbReference type="GO" id="GO:0006950">
    <property type="term" value="P:response to stress"/>
    <property type="evidence" value="ECO:0007669"/>
    <property type="project" value="UniProtKB-ARBA"/>
</dbReference>